<comment type="catalytic activity">
    <reaction evidence="7">
        <text>3-sulfinopropanoyl-CoA + H2O = propanoyl-CoA + sulfite + H(+)</text>
        <dbReference type="Rhea" id="RHEA:41624"/>
        <dbReference type="ChEBI" id="CHEBI:15377"/>
        <dbReference type="ChEBI" id="CHEBI:15378"/>
        <dbReference type="ChEBI" id="CHEBI:17359"/>
        <dbReference type="ChEBI" id="CHEBI:57392"/>
        <dbReference type="ChEBI" id="CHEBI:78349"/>
        <dbReference type="EC" id="3.13.1.4"/>
    </reaction>
    <physiologicalReaction direction="left-to-right" evidence="7">
        <dbReference type="Rhea" id="RHEA:41625"/>
    </physiologicalReaction>
</comment>
<dbReference type="Gene3D" id="2.40.110.10">
    <property type="entry name" value="Butyryl-CoA Dehydrogenase, subunit A, domain 2"/>
    <property type="match status" value="1"/>
</dbReference>
<dbReference type="Pfam" id="PF02771">
    <property type="entry name" value="Acyl-CoA_dh_N"/>
    <property type="match status" value="1"/>
</dbReference>
<evidence type="ECO:0000259" key="12">
    <source>
        <dbReference type="Pfam" id="PF02770"/>
    </source>
</evidence>
<dbReference type="InterPro" id="IPR013786">
    <property type="entry name" value="AcylCoA_DH/ox_N"/>
</dbReference>
<dbReference type="PROSITE" id="PS00072">
    <property type="entry name" value="ACYL_COA_DH_1"/>
    <property type="match status" value="1"/>
</dbReference>
<feature type="domain" description="Acyl-CoA dehydrogenase/oxidase N-terminal" evidence="13">
    <location>
        <begin position="14"/>
        <end position="124"/>
    </location>
</feature>
<evidence type="ECO:0000256" key="2">
    <source>
        <dbReference type="ARBA" id="ARBA00009347"/>
    </source>
</evidence>
<dbReference type="InterPro" id="IPR037069">
    <property type="entry name" value="AcylCoA_DH/ox_N_sf"/>
</dbReference>
<dbReference type="FunFam" id="2.40.110.10:FF:000002">
    <property type="entry name" value="Acyl-CoA dehydrogenase fadE12"/>
    <property type="match status" value="1"/>
</dbReference>
<evidence type="ECO:0000256" key="9">
    <source>
        <dbReference type="ARBA" id="ARBA00068311"/>
    </source>
</evidence>
<keyword evidence="5" id="KW-0274">FAD</keyword>
<comment type="caution">
    <text evidence="14">The sequence shown here is derived from an EMBL/GenBank/DDBJ whole genome shotgun (WGS) entry which is preliminary data.</text>
</comment>
<gene>
    <name evidence="14" type="ORF">FOZ76_15120</name>
</gene>
<organism evidence="14 15">
    <name type="scientific">Verticiella sediminum</name>
    <dbReference type="NCBI Taxonomy" id="1247510"/>
    <lineage>
        <taxon>Bacteria</taxon>
        <taxon>Pseudomonadati</taxon>
        <taxon>Pseudomonadota</taxon>
        <taxon>Betaproteobacteria</taxon>
        <taxon>Burkholderiales</taxon>
        <taxon>Alcaligenaceae</taxon>
        <taxon>Verticiella</taxon>
    </lineage>
</organism>
<dbReference type="GO" id="GO:0016787">
    <property type="term" value="F:hydrolase activity"/>
    <property type="evidence" value="ECO:0007669"/>
    <property type="project" value="UniProtKB-KW"/>
</dbReference>
<dbReference type="FunFam" id="1.20.140.10:FF:000004">
    <property type="entry name" value="Acyl-CoA dehydrogenase FadE25"/>
    <property type="match status" value="1"/>
</dbReference>
<feature type="domain" description="Acyl-CoA dehydrogenase/oxidase C-terminal" evidence="11">
    <location>
        <begin position="236"/>
        <end position="384"/>
    </location>
</feature>
<dbReference type="PIRSF" id="PIRSF016578">
    <property type="entry name" value="HsaA"/>
    <property type="match status" value="1"/>
</dbReference>
<dbReference type="EC" id="3.13.1.4" evidence="8"/>
<evidence type="ECO:0000259" key="11">
    <source>
        <dbReference type="Pfam" id="PF00441"/>
    </source>
</evidence>
<dbReference type="RefSeq" id="WP_143949105.1">
    <property type="nucleotide sequence ID" value="NZ_BAABMB010000001.1"/>
</dbReference>
<dbReference type="InterPro" id="IPR006089">
    <property type="entry name" value="Acyl-CoA_DH_CS"/>
</dbReference>
<evidence type="ECO:0000256" key="5">
    <source>
        <dbReference type="ARBA" id="ARBA00022827"/>
    </source>
</evidence>
<dbReference type="Gene3D" id="1.10.540.10">
    <property type="entry name" value="Acyl-CoA dehydrogenase/oxidase, N-terminal domain"/>
    <property type="match status" value="1"/>
</dbReference>
<keyword evidence="15" id="KW-1185">Reference proteome</keyword>
<dbReference type="InterPro" id="IPR046373">
    <property type="entry name" value="Acyl-CoA_Oxase/DH_mid-dom_sf"/>
</dbReference>
<dbReference type="SUPFAM" id="SSF47203">
    <property type="entry name" value="Acyl-CoA dehydrogenase C-terminal domain-like"/>
    <property type="match status" value="1"/>
</dbReference>
<dbReference type="GO" id="GO:0003995">
    <property type="term" value="F:acyl-CoA dehydrogenase activity"/>
    <property type="evidence" value="ECO:0007669"/>
    <property type="project" value="InterPro"/>
</dbReference>
<keyword evidence="3" id="KW-0285">Flavoprotein</keyword>
<name>A0A556AIN0_9BURK</name>
<dbReference type="SUPFAM" id="SSF56645">
    <property type="entry name" value="Acyl-CoA dehydrogenase NM domain-like"/>
    <property type="match status" value="1"/>
</dbReference>
<evidence type="ECO:0000256" key="8">
    <source>
        <dbReference type="ARBA" id="ARBA00066461"/>
    </source>
</evidence>
<dbReference type="PROSITE" id="PS00073">
    <property type="entry name" value="ACYL_COA_DH_2"/>
    <property type="match status" value="1"/>
</dbReference>
<sequence>MNLLERLDATIQFTAEERQVIESVRRLASERLQPRAAGYDEREEFPWDNVNDINALGLNAMFVPEAYGGNELSYSTYLACCREISQACASTGIVWATNFHGASPIVDFADEEQKRRWLPGIADGALVALALTEPWAGSDATGMRTTFVPEGDGIVVNGSKIFITNGDVCDYLVLFGKWGPLGSGKDAISIAVIEKGTPGFSVIRTEKKMGMRSSTTAALSFENCRIPAANLLGRPGEGLRMLFHFLNKSRPSVAAHALGIARAAFFDAVDYINERVQSGRRILENQGVQFMVADMAVDLAMCERWLWHVASRIEAGDEHIGNESSMLKMRASDLAMRIATDAVQLFGGYGYTKDYRVERLMRDAKITQIWEGTNQIHRQLVGRSFLVKTAGR</sequence>
<dbReference type="Pfam" id="PF02770">
    <property type="entry name" value="Acyl-CoA_dh_M"/>
    <property type="match status" value="1"/>
</dbReference>
<dbReference type="OrthoDB" id="7807987at2"/>
<dbReference type="InterPro" id="IPR036250">
    <property type="entry name" value="AcylCo_DH-like_C"/>
</dbReference>
<protein>
    <recommendedName>
        <fullName evidence="9">3-sulfinopropanoyl-CoA desulfinase</fullName>
        <ecNumber evidence="8">3.13.1.4</ecNumber>
    </recommendedName>
    <alternativeName>
        <fullName evidence="10">3-sulfinopropionyl coenzyme A desulfinase</fullName>
    </alternativeName>
</protein>
<keyword evidence="4" id="KW-0378">Hydrolase</keyword>
<evidence type="ECO:0000313" key="14">
    <source>
        <dbReference type="EMBL" id="TSH92739.1"/>
    </source>
</evidence>
<dbReference type="GO" id="GO:0050660">
    <property type="term" value="F:flavin adenine dinucleotide binding"/>
    <property type="evidence" value="ECO:0007669"/>
    <property type="project" value="InterPro"/>
</dbReference>
<dbReference type="PANTHER" id="PTHR43884">
    <property type="entry name" value="ACYL-COA DEHYDROGENASE"/>
    <property type="match status" value="1"/>
</dbReference>
<dbReference type="EMBL" id="VLTJ01000029">
    <property type="protein sequence ID" value="TSH92739.1"/>
    <property type="molecule type" value="Genomic_DNA"/>
</dbReference>
<evidence type="ECO:0000256" key="6">
    <source>
        <dbReference type="ARBA" id="ARBA00023002"/>
    </source>
</evidence>
<dbReference type="InterPro" id="IPR009100">
    <property type="entry name" value="AcylCoA_DH/oxidase_NM_dom_sf"/>
</dbReference>
<evidence type="ECO:0000256" key="3">
    <source>
        <dbReference type="ARBA" id="ARBA00022630"/>
    </source>
</evidence>
<accession>A0A556AIN0</accession>
<feature type="domain" description="Acyl-CoA oxidase/dehydrogenase middle" evidence="12">
    <location>
        <begin position="128"/>
        <end position="224"/>
    </location>
</feature>
<evidence type="ECO:0000256" key="10">
    <source>
        <dbReference type="ARBA" id="ARBA00075603"/>
    </source>
</evidence>
<proteinExistence type="inferred from homology"/>
<dbReference type="Pfam" id="PF00441">
    <property type="entry name" value="Acyl-CoA_dh_1"/>
    <property type="match status" value="1"/>
</dbReference>
<evidence type="ECO:0000256" key="4">
    <source>
        <dbReference type="ARBA" id="ARBA00022801"/>
    </source>
</evidence>
<evidence type="ECO:0000256" key="1">
    <source>
        <dbReference type="ARBA" id="ARBA00001974"/>
    </source>
</evidence>
<evidence type="ECO:0000313" key="15">
    <source>
        <dbReference type="Proteomes" id="UP000318405"/>
    </source>
</evidence>
<dbReference type="AlphaFoldDB" id="A0A556AIN0"/>
<dbReference type="InterPro" id="IPR009075">
    <property type="entry name" value="AcylCo_DH/oxidase_C"/>
</dbReference>
<keyword evidence="6" id="KW-0560">Oxidoreductase</keyword>
<comment type="similarity">
    <text evidence="2">Belongs to the acyl-CoA dehydrogenase family.</text>
</comment>
<evidence type="ECO:0000256" key="7">
    <source>
        <dbReference type="ARBA" id="ARBA00052938"/>
    </source>
</evidence>
<reference evidence="14 15" key="1">
    <citation type="submission" date="2019-07" db="EMBL/GenBank/DDBJ databases">
        <title>Qingshengfaniella alkalisoli gen. nov., sp. nov., isolated from saline soil.</title>
        <authorList>
            <person name="Xu L."/>
            <person name="Huang X.-X."/>
            <person name="Sun J.-Q."/>
        </authorList>
    </citation>
    <scope>NUCLEOTIDE SEQUENCE [LARGE SCALE GENOMIC DNA]</scope>
    <source>
        <strain evidence="14 15">DSM 27279</strain>
    </source>
</reference>
<comment type="cofactor">
    <cofactor evidence="1">
        <name>FAD</name>
        <dbReference type="ChEBI" id="CHEBI:57692"/>
    </cofactor>
</comment>
<dbReference type="Gene3D" id="1.20.140.10">
    <property type="entry name" value="Butyryl-CoA Dehydrogenase, subunit A, domain 3"/>
    <property type="match status" value="1"/>
</dbReference>
<evidence type="ECO:0000259" key="13">
    <source>
        <dbReference type="Pfam" id="PF02771"/>
    </source>
</evidence>
<dbReference type="PANTHER" id="PTHR43884:SF12">
    <property type="entry name" value="ISOVALERYL-COA DEHYDROGENASE, MITOCHONDRIAL-RELATED"/>
    <property type="match status" value="1"/>
</dbReference>
<dbReference type="InterPro" id="IPR006091">
    <property type="entry name" value="Acyl-CoA_Oxase/DH_mid-dom"/>
</dbReference>
<dbReference type="Proteomes" id="UP000318405">
    <property type="component" value="Unassembled WGS sequence"/>
</dbReference>